<dbReference type="Pfam" id="PF12937">
    <property type="entry name" value="F-box-like"/>
    <property type="match status" value="1"/>
</dbReference>
<evidence type="ECO:0000313" key="2">
    <source>
        <dbReference type="EMBL" id="KAK6159860.1"/>
    </source>
</evidence>
<evidence type="ECO:0000259" key="1">
    <source>
        <dbReference type="PROSITE" id="PS50181"/>
    </source>
</evidence>
<dbReference type="PROSITE" id="PS50181">
    <property type="entry name" value="FBOX"/>
    <property type="match status" value="1"/>
</dbReference>
<reference evidence="2 3" key="1">
    <citation type="journal article" date="2021" name="Comput. Struct. Biotechnol. J.">
        <title>De novo genome assembly of the potent medicinal plant Rehmannia glutinosa using nanopore technology.</title>
        <authorList>
            <person name="Ma L."/>
            <person name="Dong C."/>
            <person name="Song C."/>
            <person name="Wang X."/>
            <person name="Zheng X."/>
            <person name="Niu Y."/>
            <person name="Chen S."/>
            <person name="Feng W."/>
        </authorList>
    </citation>
    <scope>NUCLEOTIDE SEQUENCE [LARGE SCALE GENOMIC DNA]</scope>
    <source>
        <strain evidence="2">DH-2019</strain>
    </source>
</reference>
<dbReference type="InterPro" id="IPR001810">
    <property type="entry name" value="F-box_dom"/>
</dbReference>
<dbReference type="SMART" id="SM00256">
    <property type="entry name" value="FBOX"/>
    <property type="match status" value="1"/>
</dbReference>
<comment type="caution">
    <text evidence="2">The sequence shown here is derived from an EMBL/GenBank/DDBJ whole genome shotgun (WGS) entry which is preliminary data.</text>
</comment>
<proteinExistence type="predicted"/>
<dbReference type="InterPro" id="IPR025886">
    <property type="entry name" value="PP2-like"/>
</dbReference>
<dbReference type="PANTHER" id="PTHR32278:SF11">
    <property type="entry name" value="F-BOX DOMAIN-CONTAINING PROTEIN"/>
    <property type="match status" value="1"/>
</dbReference>
<dbReference type="Gene3D" id="1.20.1280.50">
    <property type="match status" value="1"/>
</dbReference>
<protein>
    <recommendedName>
        <fullName evidence="1">F-box domain-containing protein</fullName>
    </recommendedName>
</protein>
<feature type="domain" description="F-box" evidence="1">
    <location>
        <begin position="3"/>
        <end position="49"/>
    </location>
</feature>
<evidence type="ECO:0000313" key="3">
    <source>
        <dbReference type="Proteomes" id="UP001318860"/>
    </source>
</evidence>
<dbReference type="SUPFAM" id="SSF81383">
    <property type="entry name" value="F-box domain"/>
    <property type="match status" value="1"/>
</dbReference>
<keyword evidence="3" id="KW-1185">Reference proteome</keyword>
<organism evidence="2 3">
    <name type="scientific">Rehmannia glutinosa</name>
    <name type="common">Chinese foxglove</name>
    <dbReference type="NCBI Taxonomy" id="99300"/>
    <lineage>
        <taxon>Eukaryota</taxon>
        <taxon>Viridiplantae</taxon>
        <taxon>Streptophyta</taxon>
        <taxon>Embryophyta</taxon>
        <taxon>Tracheophyta</taxon>
        <taxon>Spermatophyta</taxon>
        <taxon>Magnoliopsida</taxon>
        <taxon>eudicotyledons</taxon>
        <taxon>Gunneridae</taxon>
        <taxon>Pentapetalae</taxon>
        <taxon>asterids</taxon>
        <taxon>lamiids</taxon>
        <taxon>Lamiales</taxon>
        <taxon>Orobanchaceae</taxon>
        <taxon>Rehmannieae</taxon>
        <taxon>Rehmannia</taxon>
    </lineage>
</organism>
<dbReference type="Pfam" id="PF14299">
    <property type="entry name" value="PP2"/>
    <property type="match status" value="1"/>
</dbReference>
<dbReference type="InterPro" id="IPR036047">
    <property type="entry name" value="F-box-like_dom_sf"/>
</dbReference>
<dbReference type="Proteomes" id="UP001318860">
    <property type="component" value="Unassembled WGS sequence"/>
</dbReference>
<name>A0ABR0XL78_REHGL</name>
<gene>
    <name evidence="2" type="ORF">DH2020_003241</name>
</gene>
<accession>A0ABR0XL78</accession>
<dbReference type="CDD" id="cd22162">
    <property type="entry name" value="F-box_AtSKIP3-like"/>
    <property type="match status" value="1"/>
</dbReference>
<dbReference type="EMBL" id="JABTTQ020000003">
    <property type="protein sequence ID" value="KAK6159860.1"/>
    <property type="molecule type" value="Genomic_DNA"/>
</dbReference>
<sequence length="230" mass="25773">MAETRLETLPEECLSHVISFTSPRDACRSSIVSGMFRDAADSDLAWENFLPSDYREIISRSVSPVEFSSKKELFRKLSSTPLLIDGGNKLIMVCWLEIRGKINTRMLSPNTTYGAYLVIQLAGRAFGLGVLPSEVSIEVGDYKTRGTIYMNHEQCKRQEVDVLSGGVERVLCARGDGWLEVELGEFYNDGSEKEVKMEFREIKGEQLKGGLVVEGIELRPKHSLNLEGFL</sequence>
<dbReference type="PANTHER" id="PTHR32278">
    <property type="entry name" value="F-BOX DOMAIN-CONTAINING PROTEIN"/>
    <property type="match status" value="1"/>
</dbReference>